<dbReference type="AlphaFoldDB" id="A0A6I0S7D9"/>
<dbReference type="Proteomes" id="UP000488521">
    <property type="component" value="Unassembled WGS sequence"/>
</dbReference>
<evidence type="ECO:0000313" key="1">
    <source>
        <dbReference type="EMBL" id="KAB4473337.1"/>
    </source>
</evidence>
<dbReference type="EMBL" id="WCRS01000008">
    <property type="protein sequence ID" value="KAB4473337.1"/>
    <property type="molecule type" value="Genomic_DNA"/>
</dbReference>
<evidence type="ECO:0000313" key="2">
    <source>
        <dbReference type="Proteomes" id="UP000488521"/>
    </source>
</evidence>
<name>A0A6I0S7D9_BACT4</name>
<reference evidence="1 2" key="1">
    <citation type="journal article" date="2019" name="Nat. Med.">
        <title>A library of human gut bacterial isolates paired with longitudinal multiomics data enables mechanistic microbiome research.</title>
        <authorList>
            <person name="Poyet M."/>
            <person name="Groussin M."/>
            <person name="Gibbons S.M."/>
            <person name="Avila-Pacheco J."/>
            <person name="Jiang X."/>
            <person name="Kearney S.M."/>
            <person name="Perrotta A.R."/>
            <person name="Berdy B."/>
            <person name="Zhao S."/>
            <person name="Lieberman T.D."/>
            <person name="Swanson P.K."/>
            <person name="Smith M."/>
            <person name="Roesemann S."/>
            <person name="Alexander J.E."/>
            <person name="Rich S.A."/>
            <person name="Livny J."/>
            <person name="Vlamakis H."/>
            <person name="Clish C."/>
            <person name="Bullock K."/>
            <person name="Deik A."/>
            <person name="Scott J."/>
            <person name="Pierce K.A."/>
            <person name="Xavier R.J."/>
            <person name="Alm E.J."/>
        </authorList>
    </citation>
    <scope>NUCLEOTIDE SEQUENCE [LARGE SCALE GENOMIC DNA]</scope>
    <source>
        <strain evidence="1 2">BIOML-A156</strain>
    </source>
</reference>
<organism evidence="1 2">
    <name type="scientific">Bacteroides thetaiotaomicron</name>
    <dbReference type="NCBI Taxonomy" id="818"/>
    <lineage>
        <taxon>Bacteria</taxon>
        <taxon>Pseudomonadati</taxon>
        <taxon>Bacteroidota</taxon>
        <taxon>Bacteroidia</taxon>
        <taxon>Bacteroidales</taxon>
        <taxon>Bacteroidaceae</taxon>
        <taxon>Bacteroides</taxon>
    </lineage>
</organism>
<protein>
    <submittedName>
        <fullName evidence="1">Uncharacterized protein</fullName>
    </submittedName>
</protein>
<accession>A0A6I0S7D9</accession>
<gene>
    <name evidence="1" type="ORF">GAN59_13270</name>
</gene>
<comment type="caution">
    <text evidence="1">The sequence shown here is derived from an EMBL/GenBank/DDBJ whole genome shotgun (WGS) entry which is preliminary data.</text>
</comment>
<proteinExistence type="predicted"/>
<dbReference type="RefSeq" id="WP_373252686.1">
    <property type="nucleotide sequence ID" value="NZ_CAXTFL010000037.1"/>
</dbReference>
<sequence length="83" mass="9410">MKLYDSVSGQWSDYIAGGIIPGNDWKEGMPLVLSIEEQLRMKKDITETICDIIERNPNEKDRVLKEFGLSISDLAPCQPLSLR</sequence>